<accession>A0A9Q3F8Y4</accession>
<name>A0A9Q3F8Y4_9BASI</name>
<comment type="caution">
    <text evidence="1">The sequence shown here is derived from an EMBL/GenBank/DDBJ whole genome shotgun (WGS) entry which is preliminary data.</text>
</comment>
<gene>
    <name evidence="1" type="ORF">O181_073392</name>
</gene>
<protein>
    <recommendedName>
        <fullName evidence="3">Reverse transcriptase Ty1/copia-type domain-containing protein</fullName>
    </recommendedName>
</protein>
<keyword evidence="2" id="KW-1185">Reference proteome</keyword>
<dbReference type="OrthoDB" id="2787706at2759"/>
<evidence type="ECO:0000313" key="1">
    <source>
        <dbReference type="EMBL" id="MBW0533677.1"/>
    </source>
</evidence>
<evidence type="ECO:0008006" key="3">
    <source>
        <dbReference type="Google" id="ProtNLM"/>
    </source>
</evidence>
<evidence type="ECO:0000313" key="2">
    <source>
        <dbReference type="Proteomes" id="UP000765509"/>
    </source>
</evidence>
<sequence>MVTNTTDDEDVILSEVVPVINDMTNPAERDKWKEAVAKEFNSLVSKNTGNLVLEPSNEKIIGGMWNLTPKKNEFNETKKLLIEVGVLLKPPRTHDTLLSHLFISRNNDSVKILLLLAINCDYHVCCQFDIETEFLYGAINTSIYVSKVANF</sequence>
<dbReference type="Proteomes" id="UP000765509">
    <property type="component" value="Unassembled WGS sequence"/>
</dbReference>
<proteinExistence type="predicted"/>
<organism evidence="1 2">
    <name type="scientific">Austropuccinia psidii MF-1</name>
    <dbReference type="NCBI Taxonomy" id="1389203"/>
    <lineage>
        <taxon>Eukaryota</taxon>
        <taxon>Fungi</taxon>
        <taxon>Dikarya</taxon>
        <taxon>Basidiomycota</taxon>
        <taxon>Pucciniomycotina</taxon>
        <taxon>Pucciniomycetes</taxon>
        <taxon>Pucciniales</taxon>
        <taxon>Sphaerophragmiaceae</taxon>
        <taxon>Austropuccinia</taxon>
    </lineage>
</organism>
<dbReference type="EMBL" id="AVOT02038750">
    <property type="protein sequence ID" value="MBW0533677.1"/>
    <property type="molecule type" value="Genomic_DNA"/>
</dbReference>
<dbReference type="AlphaFoldDB" id="A0A9Q3F8Y4"/>
<reference evidence="1" key="1">
    <citation type="submission" date="2021-03" db="EMBL/GenBank/DDBJ databases">
        <title>Draft genome sequence of rust myrtle Austropuccinia psidii MF-1, a brazilian biotype.</title>
        <authorList>
            <person name="Quecine M.C."/>
            <person name="Pachon D.M.R."/>
            <person name="Bonatelli M.L."/>
            <person name="Correr F.H."/>
            <person name="Franceschini L.M."/>
            <person name="Leite T.F."/>
            <person name="Margarido G.R.A."/>
            <person name="Almeida C.A."/>
            <person name="Ferrarezi J.A."/>
            <person name="Labate C.A."/>
        </authorList>
    </citation>
    <scope>NUCLEOTIDE SEQUENCE</scope>
    <source>
        <strain evidence="1">MF-1</strain>
    </source>
</reference>